<feature type="domain" description="RNA polymerase sigma factor 70 region 4 type 2" evidence="7">
    <location>
        <begin position="118"/>
        <end position="169"/>
    </location>
</feature>
<dbReference type="PANTHER" id="PTHR43133">
    <property type="entry name" value="RNA POLYMERASE ECF-TYPE SIGMA FACTO"/>
    <property type="match status" value="1"/>
</dbReference>
<dbReference type="InterPro" id="IPR014284">
    <property type="entry name" value="RNA_pol_sigma-70_dom"/>
</dbReference>
<dbReference type="InterPro" id="IPR013325">
    <property type="entry name" value="RNA_pol_sigma_r2"/>
</dbReference>
<evidence type="ECO:0000259" key="7">
    <source>
        <dbReference type="Pfam" id="PF08281"/>
    </source>
</evidence>
<evidence type="ECO:0000313" key="8">
    <source>
        <dbReference type="EMBL" id="MBW7454603.1"/>
    </source>
</evidence>
<dbReference type="InterPro" id="IPR036388">
    <property type="entry name" value="WH-like_DNA-bd_sf"/>
</dbReference>
<gene>
    <name evidence="8" type="ORF">K0U00_11235</name>
</gene>
<dbReference type="Pfam" id="PF04542">
    <property type="entry name" value="Sigma70_r2"/>
    <property type="match status" value="1"/>
</dbReference>
<evidence type="ECO:0000256" key="2">
    <source>
        <dbReference type="ARBA" id="ARBA00023015"/>
    </source>
</evidence>
<comment type="caution">
    <text evidence="8">The sequence shown here is derived from an EMBL/GenBank/DDBJ whole genome shotgun (WGS) entry which is preliminary data.</text>
</comment>
<dbReference type="SUPFAM" id="SSF88946">
    <property type="entry name" value="Sigma2 domain of RNA polymerase sigma factors"/>
    <property type="match status" value="1"/>
</dbReference>
<dbReference type="InterPro" id="IPR013324">
    <property type="entry name" value="RNA_pol_sigma_r3/r4-like"/>
</dbReference>
<evidence type="ECO:0000256" key="3">
    <source>
        <dbReference type="ARBA" id="ARBA00023082"/>
    </source>
</evidence>
<keyword evidence="5" id="KW-0804">Transcription</keyword>
<dbReference type="NCBIfam" id="TIGR02937">
    <property type="entry name" value="sigma70-ECF"/>
    <property type="match status" value="1"/>
</dbReference>
<reference evidence="8 9" key="1">
    <citation type="submission" date="2021-07" db="EMBL/GenBank/DDBJ databases">
        <title>Paenibacillus radiodurans sp. nov., isolated from the southeastern edge of Tengger Desert.</title>
        <authorList>
            <person name="Zhang G."/>
        </authorList>
    </citation>
    <scope>NUCLEOTIDE SEQUENCE [LARGE SCALE GENOMIC DNA]</scope>
    <source>
        <strain evidence="8 9">CCM 7311</strain>
    </source>
</reference>
<dbReference type="InterPro" id="IPR007627">
    <property type="entry name" value="RNA_pol_sigma70_r2"/>
</dbReference>
<dbReference type="Proteomes" id="UP001519887">
    <property type="component" value="Unassembled WGS sequence"/>
</dbReference>
<keyword evidence="2" id="KW-0805">Transcription regulation</keyword>
<keyword evidence="3" id="KW-0731">Sigma factor</keyword>
<name>A0ABS7C118_9BACL</name>
<organism evidence="8 9">
    <name type="scientific">Paenibacillus sepulcri</name>
    <dbReference type="NCBI Taxonomy" id="359917"/>
    <lineage>
        <taxon>Bacteria</taxon>
        <taxon>Bacillati</taxon>
        <taxon>Bacillota</taxon>
        <taxon>Bacilli</taxon>
        <taxon>Bacillales</taxon>
        <taxon>Paenibacillaceae</taxon>
        <taxon>Paenibacillus</taxon>
    </lineage>
</organism>
<keyword evidence="4" id="KW-0238">DNA-binding</keyword>
<dbReference type="InterPro" id="IPR013249">
    <property type="entry name" value="RNA_pol_sigma70_r4_t2"/>
</dbReference>
<dbReference type="CDD" id="cd06171">
    <property type="entry name" value="Sigma70_r4"/>
    <property type="match status" value="1"/>
</dbReference>
<evidence type="ECO:0000256" key="1">
    <source>
        <dbReference type="ARBA" id="ARBA00010641"/>
    </source>
</evidence>
<dbReference type="Gene3D" id="1.10.10.10">
    <property type="entry name" value="Winged helix-like DNA-binding domain superfamily/Winged helix DNA-binding domain"/>
    <property type="match status" value="1"/>
</dbReference>
<feature type="domain" description="RNA polymerase sigma-70 region 2" evidence="6">
    <location>
        <begin position="23"/>
        <end position="89"/>
    </location>
</feature>
<dbReference type="InterPro" id="IPR039425">
    <property type="entry name" value="RNA_pol_sigma-70-like"/>
</dbReference>
<dbReference type="Gene3D" id="1.10.1740.10">
    <property type="match status" value="1"/>
</dbReference>
<dbReference type="PANTHER" id="PTHR43133:SF8">
    <property type="entry name" value="RNA POLYMERASE SIGMA FACTOR HI_1459-RELATED"/>
    <property type="match status" value="1"/>
</dbReference>
<protein>
    <submittedName>
        <fullName evidence="8">RNA polymerase sigma factor</fullName>
    </submittedName>
</protein>
<evidence type="ECO:0000313" key="9">
    <source>
        <dbReference type="Proteomes" id="UP001519887"/>
    </source>
</evidence>
<dbReference type="RefSeq" id="WP_210046203.1">
    <property type="nucleotide sequence ID" value="NZ_JBHLVU010000025.1"/>
</dbReference>
<dbReference type="EMBL" id="JAHZIK010000222">
    <property type="protein sequence ID" value="MBW7454603.1"/>
    <property type="molecule type" value="Genomic_DNA"/>
</dbReference>
<keyword evidence="9" id="KW-1185">Reference proteome</keyword>
<accession>A0ABS7C118</accession>
<dbReference type="Pfam" id="PF08281">
    <property type="entry name" value="Sigma70_r4_2"/>
    <property type="match status" value="1"/>
</dbReference>
<dbReference type="SUPFAM" id="SSF88659">
    <property type="entry name" value="Sigma3 and sigma4 domains of RNA polymerase sigma factors"/>
    <property type="match status" value="1"/>
</dbReference>
<evidence type="ECO:0000256" key="5">
    <source>
        <dbReference type="ARBA" id="ARBA00023163"/>
    </source>
</evidence>
<sequence>MRLETQDIIARVKQGDTEAFAGIVREYQRRIYVYCYHMLGHAQEAEDAVQDIFVKAFENIGQYRPLSSFASWLYRIAYHCCMTRLKQKKILGRLLARLQNSTSRAEPDGYAQTYADHLLRGAMLQLPPKERAVVVLRLIEDRDYEEIAALLHMKTPGARKLFERARKKMKAYLLKEEADELEPYLNIR</sequence>
<comment type="similarity">
    <text evidence="1">Belongs to the sigma-70 factor family. ECF subfamily.</text>
</comment>
<evidence type="ECO:0000259" key="6">
    <source>
        <dbReference type="Pfam" id="PF04542"/>
    </source>
</evidence>
<proteinExistence type="inferred from homology"/>
<evidence type="ECO:0000256" key="4">
    <source>
        <dbReference type="ARBA" id="ARBA00023125"/>
    </source>
</evidence>